<dbReference type="CDD" id="cd17323">
    <property type="entry name" value="MFS_Tpo1_MDR_like"/>
    <property type="match status" value="1"/>
</dbReference>
<feature type="transmembrane region" description="Helical" evidence="7">
    <location>
        <begin position="55"/>
        <end position="76"/>
    </location>
</feature>
<dbReference type="GO" id="GO:0022857">
    <property type="term" value="F:transmembrane transporter activity"/>
    <property type="evidence" value="ECO:0007669"/>
    <property type="project" value="InterPro"/>
</dbReference>
<dbReference type="InterPro" id="IPR011701">
    <property type="entry name" value="MFS"/>
</dbReference>
<feature type="transmembrane region" description="Helical" evidence="7">
    <location>
        <begin position="400"/>
        <end position="421"/>
    </location>
</feature>
<keyword evidence="4 7" id="KW-1133">Transmembrane helix</keyword>
<evidence type="ECO:0000256" key="4">
    <source>
        <dbReference type="ARBA" id="ARBA00022989"/>
    </source>
</evidence>
<keyword evidence="5 7" id="KW-0472">Membrane</keyword>
<feature type="domain" description="Major facilitator superfamily (MFS) profile" evidence="8">
    <location>
        <begin position="57"/>
        <end position="487"/>
    </location>
</feature>
<reference evidence="10" key="1">
    <citation type="journal article" date="2017" name="Nat. Microbiol.">
        <title>Global analysis of biosynthetic gene clusters reveals vast potential of secondary metabolite production in Penicillium species.</title>
        <authorList>
            <person name="Nielsen J.C."/>
            <person name="Grijseels S."/>
            <person name="Prigent S."/>
            <person name="Ji B."/>
            <person name="Dainat J."/>
            <person name="Nielsen K.F."/>
            <person name="Frisvad J.C."/>
            <person name="Workman M."/>
            <person name="Nielsen J."/>
        </authorList>
    </citation>
    <scope>NUCLEOTIDE SEQUENCE [LARGE SCALE GENOMIC DNA]</scope>
    <source>
        <strain evidence="10">IBT 29486</strain>
    </source>
</reference>
<dbReference type="Proteomes" id="UP000191518">
    <property type="component" value="Unassembled WGS sequence"/>
</dbReference>
<dbReference type="GO" id="GO:0016020">
    <property type="term" value="C:membrane"/>
    <property type="evidence" value="ECO:0007669"/>
    <property type="project" value="UniProtKB-SubCell"/>
</dbReference>
<feature type="transmembrane region" description="Helical" evidence="7">
    <location>
        <begin position="96"/>
        <end position="115"/>
    </location>
</feature>
<feature type="compositionally biased region" description="Basic and acidic residues" evidence="6">
    <location>
        <begin position="15"/>
        <end position="30"/>
    </location>
</feature>
<evidence type="ECO:0000256" key="5">
    <source>
        <dbReference type="ARBA" id="ARBA00023136"/>
    </source>
</evidence>
<protein>
    <recommendedName>
        <fullName evidence="8">Major facilitator superfamily (MFS) profile domain-containing protein</fullName>
    </recommendedName>
</protein>
<dbReference type="PANTHER" id="PTHR23502">
    <property type="entry name" value="MAJOR FACILITATOR SUPERFAMILY"/>
    <property type="match status" value="1"/>
</dbReference>
<comment type="caution">
    <text evidence="9">The sequence shown here is derived from an EMBL/GenBank/DDBJ whole genome shotgun (WGS) entry which is preliminary data.</text>
</comment>
<feature type="transmembrane region" description="Helical" evidence="7">
    <location>
        <begin position="366"/>
        <end position="388"/>
    </location>
</feature>
<organism evidence="9 10">
    <name type="scientific">Penicillium vulpinum</name>
    <dbReference type="NCBI Taxonomy" id="29845"/>
    <lineage>
        <taxon>Eukaryota</taxon>
        <taxon>Fungi</taxon>
        <taxon>Dikarya</taxon>
        <taxon>Ascomycota</taxon>
        <taxon>Pezizomycotina</taxon>
        <taxon>Eurotiomycetes</taxon>
        <taxon>Eurotiomycetidae</taxon>
        <taxon>Eurotiales</taxon>
        <taxon>Aspergillaceae</taxon>
        <taxon>Penicillium</taxon>
    </lineage>
</organism>
<name>A0A1V6RCI9_9EURO</name>
<dbReference type="SUPFAM" id="SSF103473">
    <property type="entry name" value="MFS general substrate transporter"/>
    <property type="match status" value="1"/>
</dbReference>
<feature type="transmembrane region" description="Helical" evidence="7">
    <location>
        <begin position="282"/>
        <end position="306"/>
    </location>
</feature>
<dbReference type="InterPro" id="IPR036259">
    <property type="entry name" value="MFS_trans_sf"/>
</dbReference>
<feature type="transmembrane region" description="Helical" evidence="7">
    <location>
        <begin position="326"/>
        <end position="345"/>
    </location>
</feature>
<evidence type="ECO:0000313" key="9">
    <source>
        <dbReference type="EMBL" id="OQD99027.1"/>
    </source>
</evidence>
<dbReference type="PROSITE" id="PS50850">
    <property type="entry name" value="MFS"/>
    <property type="match status" value="1"/>
</dbReference>
<dbReference type="AlphaFoldDB" id="A0A1V6RCI9"/>
<feature type="transmembrane region" description="Helical" evidence="7">
    <location>
        <begin position="212"/>
        <end position="241"/>
    </location>
</feature>
<comment type="similarity">
    <text evidence="2">Belongs to the major facilitator superfamily.</text>
</comment>
<feature type="transmembrane region" description="Helical" evidence="7">
    <location>
        <begin position="183"/>
        <end position="206"/>
    </location>
</feature>
<evidence type="ECO:0000256" key="3">
    <source>
        <dbReference type="ARBA" id="ARBA00022692"/>
    </source>
</evidence>
<keyword evidence="3 7" id="KW-0812">Transmembrane</keyword>
<feature type="transmembrane region" description="Helical" evidence="7">
    <location>
        <begin position="460"/>
        <end position="480"/>
    </location>
</feature>
<dbReference type="Gene3D" id="1.20.1250.20">
    <property type="entry name" value="MFS general substrate transporter like domains"/>
    <property type="match status" value="1"/>
</dbReference>
<feature type="transmembrane region" description="Helical" evidence="7">
    <location>
        <begin position="148"/>
        <end position="171"/>
    </location>
</feature>
<evidence type="ECO:0000256" key="7">
    <source>
        <dbReference type="SAM" id="Phobius"/>
    </source>
</evidence>
<dbReference type="EMBL" id="MDYP01000066">
    <property type="protein sequence ID" value="OQD99027.1"/>
    <property type="molecule type" value="Genomic_DNA"/>
</dbReference>
<accession>A0A1V6RCI9</accession>
<dbReference type="PANTHER" id="PTHR23502:SF68">
    <property type="entry name" value="MULTIDRUG TRANSPORTER, PUTATIVE (AFU_ORTHOLOGUE AFUA_3G01120)-RELATED"/>
    <property type="match status" value="1"/>
</dbReference>
<comment type="subcellular location">
    <subcellularLocation>
        <location evidence="1">Membrane</location>
        <topology evidence="1">Multi-pass membrane protein</topology>
    </subcellularLocation>
</comment>
<keyword evidence="10" id="KW-1185">Reference proteome</keyword>
<feature type="region of interest" description="Disordered" evidence="6">
    <location>
        <begin position="1"/>
        <end position="31"/>
    </location>
</feature>
<dbReference type="OrthoDB" id="5296287at2759"/>
<feature type="transmembrane region" description="Helical" evidence="7">
    <location>
        <begin position="428"/>
        <end position="454"/>
    </location>
</feature>
<proteinExistence type="inferred from homology"/>
<sequence>MDAKSPDPEAQSVKLPDEKVNEEHTAHTSEYDVFWAEPENEDPEKPMNWSSTRKWTIIGMVSFITFLTPLASSMFAPGISQALEDFDSTSNMLATFVVSVYVLGFAFGPLIIAPFSEYSGRAWVYNVCNVLFVIFNIASALAPNMASLIIFRFLDGFAGVAAVTCGSGTIADLVPREKRGQAMAIWSLGPLFGPIIGPVVGGFLVEATNWRWVFWVLAIAGGVASIVFFFAVPETYAPIILERKAARLRKSTGNTAYKSRLQSDIPPKQLFIRSLIRPSKMLVLSPIVALMSTYIAVLYGFLYILFTTFTIVFEGQYDFSASASGLSFLGSGVGMLLGIACVGTLSDRKIRIKLERKETPIPEDRLPMYLTIPGSLAIPAGLFIYGWSTDKMVHWIVPEIGNAVTGFGMINILMCVQTYLVDAFLAHAASAVAACTVLRSLLGALLPLCGLQLYEKLGLGWGNSLLAFLALVMAPIPILFETWGERLRTKWTIDL</sequence>
<evidence type="ECO:0000256" key="2">
    <source>
        <dbReference type="ARBA" id="ARBA00008335"/>
    </source>
</evidence>
<dbReference type="Pfam" id="PF07690">
    <property type="entry name" value="MFS_1"/>
    <property type="match status" value="1"/>
</dbReference>
<dbReference type="FunFam" id="1.20.1250.20:FF:000011">
    <property type="entry name" value="MFS multidrug transporter, putative"/>
    <property type="match status" value="1"/>
</dbReference>
<gene>
    <name evidence="9" type="ORF">PENVUL_c066G03981</name>
</gene>
<evidence type="ECO:0000259" key="8">
    <source>
        <dbReference type="PROSITE" id="PS50850"/>
    </source>
</evidence>
<evidence type="ECO:0000313" key="10">
    <source>
        <dbReference type="Proteomes" id="UP000191518"/>
    </source>
</evidence>
<feature type="transmembrane region" description="Helical" evidence="7">
    <location>
        <begin position="122"/>
        <end position="142"/>
    </location>
</feature>
<dbReference type="InterPro" id="IPR020846">
    <property type="entry name" value="MFS_dom"/>
</dbReference>
<evidence type="ECO:0000256" key="1">
    <source>
        <dbReference type="ARBA" id="ARBA00004141"/>
    </source>
</evidence>
<evidence type="ECO:0000256" key="6">
    <source>
        <dbReference type="SAM" id="MobiDB-lite"/>
    </source>
</evidence>
<dbReference type="STRING" id="29845.A0A1V6RCI9"/>